<dbReference type="InterPro" id="IPR001387">
    <property type="entry name" value="Cro/C1-type_HTH"/>
</dbReference>
<dbReference type="Proteomes" id="UP000290287">
    <property type="component" value="Unassembled WGS sequence"/>
</dbReference>
<keyword evidence="4" id="KW-1185">Reference proteome</keyword>
<dbReference type="PROSITE" id="PS50943">
    <property type="entry name" value="HTH_CROC1"/>
    <property type="match status" value="1"/>
</dbReference>
<dbReference type="InterPro" id="IPR010982">
    <property type="entry name" value="Lambda_DNA-bd_dom_sf"/>
</dbReference>
<reference evidence="3 4" key="1">
    <citation type="submission" date="2017-10" db="EMBL/GenBank/DDBJ databases">
        <title>Nyctiphanis sp. nov., isolated from the stomach of the euphausiid Nyctiphanes simplex (Hansen, 1911) in the Gulf of California.</title>
        <authorList>
            <person name="Gomez-Gil B."/>
            <person name="Aguilar-Mendez M."/>
            <person name="Lopez-Cortes A."/>
            <person name="Gomez-Gutierrez J."/>
            <person name="Roque A."/>
            <person name="Lang E."/>
            <person name="Gonzalez-Castillo A."/>
        </authorList>
    </citation>
    <scope>NUCLEOTIDE SEQUENCE [LARGE SCALE GENOMIC DNA]</scope>
    <source>
        <strain evidence="3 4">CAIM 600</strain>
    </source>
</reference>
<keyword evidence="1" id="KW-0472">Membrane</keyword>
<dbReference type="AlphaFoldDB" id="A0A4Q0YIY0"/>
<keyword evidence="1" id="KW-1133">Transmembrane helix</keyword>
<dbReference type="Pfam" id="PF01381">
    <property type="entry name" value="HTH_3"/>
    <property type="match status" value="1"/>
</dbReference>
<dbReference type="CDD" id="cd00093">
    <property type="entry name" value="HTH_XRE"/>
    <property type="match status" value="1"/>
</dbReference>
<evidence type="ECO:0000259" key="2">
    <source>
        <dbReference type="PROSITE" id="PS50943"/>
    </source>
</evidence>
<dbReference type="SMART" id="SM00530">
    <property type="entry name" value="HTH_XRE"/>
    <property type="match status" value="1"/>
</dbReference>
<accession>A0A4Q0YIY0</accession>
<organism evidence="3 4">
    <name type="scientific">Veronia nyctiphanis</name>
    <dbReference type="NCBI Taxonomy" id="1278244"/>
    <lineage>
        <taxon>Bacteria</taxon>
        <taxon>Pseudomonadati</taxon>
        <taxon>Pseudomonadota</taxon>
        <taxon>Gammaproteobacteria</taxon>
        <taxon>Vibrionales</taxon>
        <taxon>Vibrionaceae</taxon>
        <taxon>Veronia</taxon>
    </lineage>
</organism>
<feature type="transmembrane region" description="Helical" evidence="1">
    <location>
        <begin position="108"/>
        <end position="126"/>
    </location>
</feature>
<name>A0A4Q0YIY0_9GAMM</name>
<keyword evidence="1" id="KW-0812">Transmembrane</keyword>
<evidence type="ECO:0000256" key="1">
    <source>
        <dbReference type="SAM" id="Phobius"/>
    </source>
</evidence>
<evidence type="ECO:0000313" key="4">
    <source>
        <dbReference type="Proteomes" id="UP000290287"/>
    </source>
</evidence>
<dbReference type="EMBL" id="PEIB01000045">
    <property type="protein sequence ID" value="RXJ70667.1"/>
    <property type="molecule type" value="Genomic_DNA"/>
</dbReference>
<feature type="domain" description="HTH cro/C1-type" evidence="2">
    <location>
        <begin position="16"/>
        <end position="70"/>
    </location>
</feature>
<sequence length="130" mass="13504">MSDKLVSYSSVLGVVIANKRKEKGLEQSAVAEKLGLSQGSYSRLESGKATFSVDQMFDCAAALEIDSLELIKSLVSTIENLRVDESVTVKSQPRGNASKAKSESSGSGVGAFVAGAALTALIFGLASKSK</sequence>
<gene>
    <name evidence="3" type="ORF">CS022_22645</name>
</gene>
<dbReference type="GO" id="GO:0003677">
    <property type="term" value="F:DNA binding"/>
    <property type="evidence" value="ECO:0007669"/>
    <property type="project" value="InterPro"/>
</dbReference>
<dbReference type="SUPFAM" id="SSF47413">
    <property type="entry name" value="lambda repressor-like DNA-binding domains"/>
    <property type="match status" value="1"/>
</dbReference>
<comment type="caution">
    <text evidence="3">The sequence shown here is derived from an EMBL/GenBank/DDBJ whole genome shotgun (WGS) entry which is preliminary data.</text>
</comment>
<dbReference type="RefSeq" id="WP_129124144.1">
    <property type="nucleotide sequence ID" value="NZ_PEIB01000045.1"/>
</dbReference>
<protein>
    <submittedName>
        <fullName evidence="3">Transcriptional regulator</fullName>
    </submittedName>
</protein>
<dbReference type="OrthoDB" id="6198804at2"/>
<evidence type="ECO:0000313" key="3">
    <source>
        <dbReference type="EMBL" id="RXJ70667.1"/>
    </source>
</evidence>
<proteinExistence type="predicted"/>
<dbReference type="Gene3D" id="1.10.260.40">
    <property type="entry name" value="lambda repressor-like DNA-binding domains"/>
    <property type="match status" value="1"/>
</dbReference>